<dbReference type="PANTHER" id="PTHR11113:SF14">
    <property type="entry name" value="N-ACETYLGLUCOSAMINE-6-PHOSPHATE DEACETYLASE"/>
    <property type="match status" value="1"/>
</dbReference>
<dbReference type="Gene3D" id="3.20.20.140">
    <property type="entry name" value="Metal-dependent hydrolases"/>
    <property type="match status" value="1"/>
</dbReference>
<dbReference type="OrthoDB" id="10264777at2759"/>
<dbReference type="SUPFAM" id="SSF51338">
    <property type="entry name" value="Composite domain of metallo-dependent hydrolases"/>
    <property type="match status" value="1"/>
</dbReference>
<dbReference type="InterPro" id="IPR006680">
    <property type="entry name" value="Amidohydro-rel"/>
</dbReference>
<dbReference type="InParanoid" id="A0A286UX32"/>
<dbReference type="PANTHER" id="PTHR11113">
    <property type="entry name" value="N-ACETYLGLUCOSAMINE-6-PHOSPHATE DEACETYLASE"/>
    <property type="match status" value="1"/>
</dbReference>
<protein>
    <submittedName>
        <fullName evidence="3">Metallo-dependent hydrolase</fullName>
    </submittedName>
</protein>
<keyword evidence="4" id="KW-1185">Reference proteome</keyword>
<evidence type="ECO:0000313" key="4">
    <source>
        <dbReference type="Proteomes" id="UP000217199"/>
    </source>
</evidence>
<dbReference type="Proteomes" id="UP000217199">
    <property type="component" value="Unassembled WGS sequence"/>
</dbReference>
<evidence type="ECO:0000256" key="1">
    <source>
        <dbReference type="ARBA" id="ARBA00022801"/>
    </source>
</evidence>
<comment type="caution">
    <text evidence="3">The sequence shown here is derived from an EMBL/GenBank/DDBJ whole genome shotgun (WGS) entry which is preliminary data.</text>
</comment>
<sequence length="483" mass="52377">MSDRTQGNGLVCFTNCFLVKEDGTLAPGDLWIDERRGVILDAQRTFYLRQERPDTVIDLGGNILSPGLIDSQINGAYGFDFSIYDKDDRTYSAGLDSVARRIVETGVTSFLPTIITQDAHLYPSLLRLLIPRPFLQPAKRGAHALPFLRSGLDGFSALEEVYGKDALAVQEDWALASGLGEIDRGVRLVTLAPEVVSPEIIPDLRKRGVSVAIGHSVASADTAARAVRAGARMVTHLFNAMPQLHHRDPGIIGLLGASDESLAKVTSNIKDKTSAFGGEVEAIGAECAEALDESDTPPRTPTFSPISGDVVMRLDTELNVQEDVIQSEANKSPGRPYYGMIVDGVHSHPNSVRLAYTAHMEGCVLITDAMSKLDPTLPDGPHPWRDGRRVVKEGVRLYIEGTDTLAGSVVTLDTCVRNFKSFTGCSLAESIRCATFNPAKCLGIEMKKGTLRAGADADLVVFDHKGVVLSTWVRGNKVWERHL</sequence>
<dbReference type="GO" id="GO:0006046">
    <property type="term" value="P:N-acetylglucosamine catabolic process"/>
    <property type="evidence" value="ECO:0007669"/>
    <property type="project" value="TreeGrafter"/>
</dbReference>
<reference evidence="3 4" key="1">
    <citation type="journal article" date="2017" name="Mol. Ecol.">
        <title>Comparative and population genomic landscape of Phellinus noxius: A hypervariable fungus causing root rot in trees.</title>
        <authorList>
            <person name="Chung C.L."/>
            <person name="Lee T.J."/>
            <person name="Akiba M."/>
            <person name="Lee H.H."/>
            <person name="Kuo T.H."/>
            <person name="Liu D."/>
            <person name="Ke H.M."/>
            <person name="Yokoi T."/>
            <person name="Roa M.B."/>
            <person name="Lu M.J."/>
            <person name="Chang Y.Y."/>
            <person name="Ann P.J."/>
            <person name="Tsai J.N."/>
            <person name="Chen C.Y."/>
            <person name="Tzean S.S."/>
            <person name="Ota Y."/>
            <person name="Hattori T."/>
            <person name="Sahashi N."/>
            <person name="Liou R.F."/>
            <person name="Kikuchi T."/>
            <person name="Tsai I.J."/>
        </authorList>
    </citation>
    <scope>NUCLEOTIDE SEQUENCE [LARGE SCALE GENOMIC DNA]</scope>
    <source>
        <strain evidence="3 4">FFPRI411160</strain>
    </source>
</reference>
<dbReference type="GO" id="GO:0008448">
    <property type="term" value="F:N-acetylglucosamine-6-phosphate deacetylase activity"/>
    <property type="evidence" value="ECO:0007669"/>
    <property type="project" value="TreeGrafter"/>
</dbReference>
<dbReference type="Pfam" id="PF01979">
    <property type="entry name" value="Amidohydro_1"/>
    <property type="match status" value="1"/>
</dbReference>
<dbReference type="InterPro" id="IPR011059">
    <property type="entry name" value="Metal-dep_hydrolase_composite"/>
</dbReference>
<keyword evidence="1 3" id="KW-0378">Hydrolase</keyword>
<dbReference type="EMBL" id="NBII01000001">
    <property type="protein sequence ID" value="PAV24104.1"/>
    <property type="molecule type" value="Genomic_DNA"/>
</dbReference>
<accession>A0A286UX32</accession>
<dbReference type="AlphaFoldDB" id="A0A286UX32"/>
<name>A0A286UX32_9AGAM</name>
<feature type="domain" description="Amidohydrolase-related" evidence="2">
    <location>
        <begin position="335"/>
        <end position="478"/>
    </location>
</feature>
<gene>
    <name evidence="3" type="ORF">PNOK_0117200</name>
</gene>
<dbReference type="STRING" id="2282107.A0A286UX32"/>
<evidence type="ECO:0000313" key="3">
    <source>
        <dbReference type="EMBL" id="PAV24104.1"/>
    </source>
</evidence>
<proteinExistence type="predicted"/>
<evidence type="ECO:0000259" key="2">
    <source>
        <dbReference type="Pfam" id="PF01979"/>
    </source>
</evidence>
<dbReference type="SUPFAM" id="SSF51556">
    <property type="entry name" value="Metallo-dependent hydrolases"/>
    <property type="match status" value="1"/>
</dbReference>
<dbReference type="InterPro" id="IPR032466">
    <property type="entry name" value="Metal_Hydrolase"/>
</dbReference>
<organism evidence="3 4">
    <name type="scientific">Pyrrhoderma noxium</name>
    <dbReference type="NCBI Taxonomy" id="2282107"/>
    <lineage>
        <taxon>Eukaryota</taxon>
        <taxon>Fungi</taxon>
        <taxon>Dikarya</taxon>
        <taxon>Basidiomycota</taxon>
        <taxon>Agaricomycotina</taxon>
        <taxon>Agaricomycetes</taxon>
        <taxon>Hymenochaetales</taxon>
        <taxon>Hymenochaetaceae</taxon>
        <taxon>Pyrrhoderma</taxon>
    </lineage>
</organism>